<dbReference type="SMART" id="SM00225">
    <property type="entry name" value="BTB"/>
    <property type="match status" value="1"/>
</dbReference>
<dbReference type="PANTHER" id="PTHR23110">
    <property type="entry name" value="BTB DOMAIN TRANSCRIPTION FACTOR"/>
    <property type="match status" value="1"/>
</dbReference>
<evidence type="ECO:0000256" key="2">
    <source>
        <dbReference type="ARBA" id="ARBA00022473"/>
    </source>
</evidence>
<feature type="compositionally biased region" description="Basic and acidic residues" evidence="9">
    <location>
        <begin position="272"/>
        <end position="291"/>
    </location>
</feature>
<dbReference type="PROSITE" id="PS50097">
    <property type="entry name" value="BTB"/>
    <property type="match status" value="1"/>
</dbReference>
<keyword evidence="2" id="KW-0217">Developmental protein</keyword>
<dbReference type="GO" id="GO:0048813">
    <property type="term" value="P:dendrite morphogenesis"/>
    <property type="evidence" value="ECO:0007669"/>
    <property type="project" value="UniProtKB-ARBA"/>
</dbReference>
<comment type="function">
    <text evidence="8">Putative transcription factor required for axon growth and guidance in the central and peripheral nervous systems. Repels CNS axons away from the midline by promoting the expression of the midline repellent sli and its receptor robo.</text>
</comment>
<dbReference type="Pfam" id="PF00651">
    <property type="entry name" value="BTB"/>
    <property type="match status" value="1"/>
</dbReference>
<evidence type="ECO:0000256" key="8">
    <source>
        <dbReference type="ARBA" id="ARBA00037382"/>
    </source>
</evidence>
<dbReference type="CDD" id="cd18315">
    <property type="entry name" value="BTB_POZ_BAB-like"/>
    <property type="match status" value="1"/>
</dbReference>
<dbReference type="GO" id="GO:0006357">
    <property type="term" value="P:regulation of transcription by RNA polymerase II"/>
    <property type="evidence" value="ECO:0007669"/>
    <property type="project" value="TreeGrafter"/>
</dbReference>
<keyword evidence="5" id="KW-0805">Transcription regulation</keyword>
<dbReference type="GO" id="GO:0008406">
    <property type="term" value="P:gonad development"/>
    <property type="evidence" value="ECO:0007669"/>
    <property type="project" value="UniProtKB-ARBA"/>
</dbReference>
<feature type="compositionally biased region" description="Acidic residues" evidence="9">
    <location>
        <begin position="292"/>
        <end position="314"/>
    </location>
</feature>
<sequence>MSDNQQFCLRWNNHQSTLVQVIDSLLSSGVLVDCTLAAEGQFLNAHKVVLCACSPYLEALLSQHYEKHPIVILKDVKFQELKSMMDYMYKGEVNISQDQLGQFLKAAESLQIKGLTDGGGENDSRDVGSTSQKRHEPTPARKAAVPHQSRSPLVLPSHSTGLTIEPSKRSLPTHLSESQPDSPIRSREGSSSPTSRKRRRQRRPSQGDEDGHQDNSCDLPIAAQTMSITTVPTSIPPLPSGSSSTITKAPPPDEDSENPETDRLSGLPAEGYIKEKIEPQPEMLIEPKTEYMEETNNDDSVEDLTLDDDDDYENMMESGPGPSHSSNTNENYAAWQQMGDRQDEAYLNPADTGHRDSQGKA</sequence>
<dbReference type="EMBL" id="JBBCAQ010000037">
    <property type="protein sequence ID" value="KAK7573685.1"/>
    <property type="molecule type" value="Genomic_DNA"/>
</dbReference>
<feature type="region of interest" description="Disordered" evidence="9">
    <location>
        <begin position="231"/>
        <end position="361"/>
    </location>
</feature>
<feature type="domain" description="BTB" evidence="10">
    <location>
        <begin position="32"/>
        <end position="97"/>
    </location>
</feature>
<dbReference type="GO" id="GO:0007464">
    <property type="term" value="P:R3/R4 cell fate commitment"/>
    <property type="evidence" value="ECO:0007669"/>
    <property type="project" value="UniProtKB-ARBA"/>
</dbReference>
<dbReference type="Proteomes" id="UP001367676">
    <property type="component" value="Unassembled WGS sequence"/>
</dbReference>
<keyword evidence="7" id="KW-0539">Nucleus</keyword>
<name>A0AAN9XZ05_9HEMI</name>
<comment type="caution">
    <text evidence="11">The sequence shown here is derived from an EMBL/GenBank/DDBJ whole genome shotgun (WGS) entry which is preliminary data.</text>
</comment>
<evidence type="ECO:0000313" key="11">
    <source>
        <dbReference type="EMBL" id="KAK7573685.1"/>
    </source>
</evidence>
<feature type="compositionally biased region" description="Basic and acidic residues" evidence="9">
    <location>
        <begin position="205"/>
        <end position="215"/>
    </location>
</feature>
<gene>
    <name evidence="11" type="ORF">V9T40_010876</name>
</gene>
<dbReference type="InterPro" id="IPR051095">
    <property type="entry name" value="Dros_DevTransReg"/>
</dbReference>
<dbReference type="GO" id="GO:0007526">
    <property type="term" value="P:larval somatic muscle development"/>
    <property type="evidence" value="ECO:0007669"/>
    <property type="project" value="UniProtKB-ARBA"/>
</dbReference>
<evidence type="ECO:0000256" key="5">
    <source>
        <dbReference type="ARBA" id="ARBA00023015"/>
    </source>
</evidence>
<dbReference type="GO" id="GO:0035167">
    <property type="term" value="P:larval lymph gland hemopoiesis"/>
    <property type="evidence" value="ECO:0007669"/>
    <property type="project" value="UniProtKB-ARBA"/>
</dbReference>
<evidence type="ECO:0000256" key="7">
    <source>
        <dbReference type="ARBA" id="ARBA00023242"/>
    </source>
</evidence>
<reference evidence="11 12" key="1">
    <citation type="submission" date="2024-03" db="EMBL/GenBank/DDBJ databases">
        <title>Adaptation during the transition from Ophiocordyceps entomopathogen to insect associate is accompanied by gene loss and intensified selection.</title>
        <authorList>
            <person name="Ward C.M."/>
            <person name="Onetto C.A."/>
            <person name="Borneman A.R."/>
        </authorList>
    </citation>
    <scope>NUCLEOTIDE SEQUENCE [LARGE SCALE GENOMIC DNA]</scope>
    <source>
        <strain evidence="11">AWRI1</strain>
        <tissue evidence="11">Single Adult Female</tissue>
    </source>
</reference>
<feature type="region of interest" description="Disordered" evidence="9">
    <location>
        <begin position="114"/>
        <end position="217"/>
    </location>
</feature>
<organism evidence="11 12">
    <name type="scientific">Parthenolecanium corni</name>
    <dbReference type="NCBI Taxonomy" id="536013"/>
    <lineage>
        <taxon>Eukaryota</taxon>
        <taxon>Metazoa</taxon>
        <taxon>Ecdysozoa</taxon>
        <taxon>Arthropoda</taxon>
        <taxon>Hexapoda</taxon>
        <taxon>Insecta</taxon>
        <taxon>Pterygota</taxon>
        <taxon>Neoptera</taxon>
        <taxon>Paraneoptera</taxon>
        <taxon>Hemiptera</taxon>
        <taxon>Sternorrhyncha</taxon>
        <taxon>Coccoidea</taxon>
        <taxon>Coccidae</taxon>
        <taxon>Parthenolecanium</taxon>
    </lineage>
</organism>
<dbReference type="SUPFAM" id="SSF54695">
    <property type="entry name" value="POZ domain"/>
    <property type="match status" value="1"/>
</dbReference>
<dbReference type="Gene3D" id="3.30.710.10">
    <property type="entry name" value="Potassium Channel Kv1.1, Chain A"/>
    <property type="match status" value="1"/>
</dbReference>
<evidence type="ECO:0000256" key="6">
    <source>
        <dbReference type="ARBA" id="ARBA00023163"/>
    </source>
</evidence>
<evidence type="ECO:0000313" key="12">
    <source>
        <dbReference type="Proteomes" id="UP001367676"/>
    </source>
</evidence>
<keyword evidence="3" id="KW-0221">Differentiation</keyword>
<keyword evidence="4" id="KW-0524">Neurogenesis</keyword>
<evidence type="ECO:0000256" key="9">
    <source>
        <dbReference type="SAM" id="MobiDB-lite"/>
    </source>
</evidence>
<keyword evidence="6" id="KW-0804">Transcription</keyword>
<dbReference type="PANTHER" id="PTHR23110:SF111">
    <property type="entry name" value="LONGITUDINALS LACKING PROTEIN, ISOFORMS F_I_K_T"/>
    <property type="match status" value="1"/>
</dbReference>
<evidence type="ECO:0000256" key="3">
    <source>
        <dbReference type="ARBA" id="ARBA00022782"/>
    </source>
</evidence>
<comment type="subcellular location">
    <subcellularLocation>
        <location evidence="1">Nucleus</location>
    </subcellularLocation>
</comment>
<dbReference type="AlphaFoldDB" id="A0AAN9XZ05"/>
<evidence type="ECO:0000256" key="4">
    <source>
        <dbReference type="ARBA" id="ARBA00022902"/>
    </source>
</evidence>
<keyword evidence="12" id="KW-1185">Reference proteome</keyword>
<dbReference type="InterPro" id="IPR000210">
    <property type="entry name" value="BTB/POZ_dom"/>
</dbReference>
<dbReference type="FunFam" id="3.30.710.10:FF:000155">
    <property type="entry name" value="Longitudinals lacking protein, isoforms F/I/K/T"/>
    <property type="match status" value="1"/>
</dbReference>
<dbReference type="InterPro" id="IPR011333">
    <property type="entry name" value="SKP1/BTB/POZ_sf"/>
</dbReference>
<accession>A0AAN9XZ05</accession>
<proteinExistence type="predicted"/>
<dbReference type="GO" id="GO:0045476">
    <property type="term" value="P:nurse cell apoptotic process"/>
    <property type="evidence" value="ECO:0007669"/>
    <property type="project" value="UniProtKB-ARBA"/>
</dbReference>
<dbReference type="GO" id="GO:0016199">
    <property type="term" value="P:axon midline choice point recognition"/>
    <property type="evidence" value="ECO:0007669"/>
    <property type="project" value="UniProtKB-ARBA"/>
</dbReference>
<protein>
    <recommendedName>
        <fullName evidence="10">BTB domain-containing protein</fullName>
    </recommendedName>
</protein>
<evidence type="ECO:0000256" key="1">
    <source>
        <dbReference type="ARBA" id="ARBA00004123"/>
    </source>
</evidence>
<evidence type="ECO:0000259" key="10">
    <source>
        <dbReference type="PROSITE" id="PS50097"/>
    </source>
</evidence>
<dbReference type="GO" id="GO:0045467">
    <property type="term" value="P:R7 cell development"/>
    <property type="evidence" value="ECO:0007669"/>
    <property type="project" value="UniProtKB-ARBA"/>
</dbReference>
<feature type="compositionally biased region" description="Basic and acidic residues" evidence="9">
    <location>
        <begin position="352"/>
        <end position="361"/>
    </location>
</feature>
<dbReference type="GO" id="GO:0005634">
    <property type="term" value="C:nucleus"/>
    <property type="evidence" value="ECO:0007669"/>
    <property type="project" value="UniProtKB-SubCell"/>
</dbReference>